<reference evidence="2 3" key="1">
    <citation type="submission" date="2019-11" db="EMBL/GenBank/DDBJ databases">
        <title>Whole genome sequence of Oryza granulata.</title>
        <authorList>
            <person name="Li W."/>
        </authorList>
    </citation>
    <scope>NUCLEOTIDE SEQUENCE [LARGE SCALE GENOMIC DNA]</scope>
    <source>
        <strain evidence="3">cv. Menghai</strain>
        <tissue evidence="2">Leaf</tissue>
    </source>
</reference>
<name>A0A6G1FC46_9ORYZ</name>
<dbReference type="AlphaFoldDB" id="A0A6G1FC46"/>
<gene>
    <name evidence="2" type="ORF">E2562_025520</name>
</gene>
<dbReference type="Proteomes" id="UP000479710">
    <property type="component" value="Unassembled WGS sequence"/>
</dbReference>
<keyword evidence="3" id="KW-1185">Reference proteome</keyword>
<evidence type="ECO:0000313" key="3">
    <source>
        <dbReference type="Proteomes" id="UP000479710"/>
    </source>
</evidence>
<sequence>MCQTRSGARQTAVPTWAKGRGPAMVPRQAMEPTLVQAPIGRDSSGLVAWIAQSETTEGCWAEA</sequence>
<evidence type="ECO:0000256" key="1">
    <source>
        <dbReference type="SAM" id="MobiDB-lite"/>
    </source>
</evidence>
<feature type="region of interest" description="Disordered" evidence="1">
    <location>
        <begin position="1"/>
        <end position="23"/>
    </location>
</feature>
<protein>
    <submittedName>
        <fullName evidence="2">Uncharacterized protein</fullName>
    </submittedName>
</protein>
<organism evidence="2 3">
    <name type="scientific">Oryza meyeriana var. granulata</name>
    <dbReference type="NCBI Taxonomy" id="110450"/>
    <lineage>
        <taxon>Eukaryota</taxon>
        <taxon>Viridiplantae</taxon>
        <taxon>Streptophyta</taxon>
        <taxon>Embryophyta</taxon>
        <taxon>Tracheophyta</taxon>
        <taxon>Spermatophyta</taxon>
        <taxon>Magnoliopsida</taxon>
        <taxon>Liliopsida</taxon>
        <taxon>Poales</taxon>
        <taxon>Poaceae</taxon>
        <taxon>BOP clade</taxon>
        <taxon>Oryzoideae</taxon>
        <taxon>Oryzeae</taxon>
        <taxon>Oryzinae</taxon>
        <taxon>Oryza</taxon>
        <taxon>Oryza meyeriana</taxon>
    </lineage>
</organism>
<comment type="caution">
    <text evidence="2">The sequence shown here is derived from an EMBL/GenBank/DDBJ whole genome shotgun (WGS) entry which is preliminary data.</text>
</comment>
<feature type="compositionally biased region" description="Polar residues" evidence="1">
    <location>
        <begin position="1"/>
        <end position="13"/>
    </location>
</feature>
<evidence type="ECO:0000313" key="2">
    <source>
        <dbReference type="EMBL" id="KAF0934429.1"/>
    </source>
</evidence>
<accession>A0A6G1FC46</accession>
<proteinExistence type="predicted"/>
<dbReference type="EMBL" id="SPHZ02000001">
    <property type="protein sequence ID" value="KAF0934429.1"/>
    <property type="molecule type" value="Genomic_DNA"/>
</dbReference>